<dbReference type="GO" id="GO:0005886">
    <property type="term" value="C:plasma membrane"/>
    <property type="evidence" value="ECO:0007669"/>
    <property type="project" value="TreeGrafter"/>
</dbReference>
<dbReference type="PANTHER" id="PTHR45772:SF7">
    <property type="entry name" value="AMINO ACID ABC TRANSPORTER ATP-BINDING PROTEIN"/>
    <property type="match status" value="1"/>
</dbReference>
<dbReference type="SMART" id="SM00382">
    <property type="entry name" value="AAA"/>
    <property type="match status" value="1"/>
</dbReference>
<keyword evidence="1" id="KW-0813">Transport</keyword>
<dbReference type="Gene3D" id="3.40.50.300">
    <property type="entry name" value="P-loop containing nucleotide triphosphate hydrolases"/>
    <property type="match status" value="1"/>
</dbReference>
<dbReference type="GO" id="GO:0015192">
    <property type="term" value="F:L-phenylalanine transmembrane transporter activity"/>
    <property type="evidence" value="ECO:0007669"/>
    <property type="project" value="TreeGrafter"/>
</dbReference>
<dbReference type="PROSITE" id="PS50893">
    <property type="entry name" value="ABC_TRANSPORTER_2"/>
    <property type="match status" value="1"/>
</dbReference>
<dbReference type="EMBL" id="DRXH01000015">
    <property type="protein sequence ID" value="HHM43737.1"/>
    <property type="molecule type" value="Genomic_DNA"/>
</dbReference>
<dbReference type="GO" id="GO:0015188">
    <property type="term" value="F:L-isoleucine transmembrane transporter activity"/>
    <property type="evidence" value="ECO:0007669"/>
    <property type="project" value="TreeGrafter"/>
</dbReference>
<gene>
    <name evidence="5" type="ORF">ENM31_00360</name>
</gene>
<proteinExistence type="predicted"/>
<sequence length="243" mass="26706">MNNLKLLVAKNIQKSFGKKVVLRDVDMEVFRNDILGMIGPNGAGKTTLLNILTGNLAQDRGQIYLGGLDISRTKPHARFRMGVGRTFQNVRPFHSLTVEKNIRVAARLRVESRKVSAEVMRIIELLGLKPYADEAVSECSLIVRKKTELGKAVVGGAKLVLLDEPFAGLVEEEINDLAEDIKLLREEGVAFVVVEHVVSALMKLANRVFVLHLGTKLAEGTPHEIVKNTDVLQVYLGGQFGSA</sequence>
<dbReference type="GO" id="GO:0005304">
    <property type="term" value="F:L-valine transmembrane transporter activity"/>
    <property type="evidence" value="ECO:0007669"/>
    <property type="project" value="TreeGrafter"/>
</dbReference>
<keyword evidence="3 5" id="KW-0067">ATP-binding</keyword>
<evidence type="ECO:0000313" key="5">
    <source>
        <dbReference type="EMBL" id="HHM43737.1"/>
    </source>
</evidence>
<organism evidence="5">
    <name type="scientific">Caldiarchaeum subterraneum</name>
    <dbReference type="NCBI Taxonomy" id="311458"/>
    <lineage>
        <taxon>Archaea</taxon>
        <taxon>Nitrososphaerota</taxon>
        <taxon>Candidatus Caldarchaeales</taxon>
        <taxon>Candidatus Caldarchaeaceae</taxon>
        <taxon>Candidatus Caldarchaeum</taxon>
    </lineage>
</organism>
<keyword evidence="2" id="KW-0547">Nucleotide-binding</keyword>
<dbReference type="SUPFAM" id="SSF52540">
    <property type="entry name" value="P-loop containing nucleoside triphosphate hydrolases"/>
    <property type="match status" value="1"/>
</dbReference>
<reference evidence="5" key="1">
    <citation type="journal article" date="2020" name="mSystems">
        <title>Genome- and Community-Level Interaction Insights into Carbon Utilization and Element Cycling Functions of Hydrothermarchaeota in Hydrothermal Sediment.</title>
        <authorList>
            <person name="Zhou Z."/>
            <person name="Liu Y."/>
            <person name="Xu W."/>
            <person name="Pan J."/>
            <person name="Luo Z.H."/>
            <person name="Li M."/>
        </authorList>
    </citation>
    <scope>NUCLEOTIDE SEQUENCE [LARGE SCALE GENOMIC DNA]</scope>
    <source>
        <strain evidence="5">SpSt-1074</strain>
    </source>
</reference>
<dbReference type="AlphaFoldDB" id="A0A7J3VRK4"/>
<evidence type="ECO:0000259" key="4">
    <source>
        <dbReference type="PROSITE" id="PS50893"/>
    </source>
</evidence>
<dbReference type="InterPro" id="IPR003593">
    <property type="entry name" value="AAA+_ATPase"/>
</dbReference>
<protein>
    <submittedName>
        <fullName evidence="5">ATP-binding cassette domain-containing protein</fullName>
    </submittedName>
</protein>
<evidence type="ECO:0000256" key="3">
    <source>
        <dbReference type="ARBA" id="ARBA00022840"/>
    </source>
</evidence>
<comment type="caution">
    <text evidence="5">The sequence shown here is derived from an EMBL/GenBank/DDBJ whole genome shotgun (WGS) entry which is preliminary data.</text>
</comment>
<evidence type="ECO:0000256" key="2">
    <source>
        <dbReference type="ARBA" id="ARBA00022741"/>
    </source>
</evidence>
<feature type="domain" description="ABC transporter" evidence="4">
    <location>
        <begin position="7"/>
        <end position="238"/>
    </location>
</feature>
<accession>A0A7J3VRK4</accession>
<dbReference type="GO" id="GO:1903806">
    <property type="term" value="P:L-isoleucine import across plasma membrane"/>
    <property type="evidence" value="ECO:0007669"/>
    <property type="project" value="TreeGrafter"/>
</dbReference>
<evidence type="ECO:0000256" key="1">
    <source>
        <dbReference type="ARBA" id="ARBA00022448"/>
    </source>
</evidence>
<dbReference type="InterPro" id="IPR003439">
    <property type="entry name" value="ABC_transporter-like_ATP-bd"/>
</dbReference>
<dbReference type="GO" id="GO:0005524">
    <property type="term" value="F:ATP binding"/>
    <property type="evidence" value="ECO:0007669"/>
    <property type="project" value="UniProtKB-KW"/>
</dbReference>
<dbReference type="GO" id="GO:0015808">
    <property type="term" value="P:L-alanine transport"/>
    <property type="evidence" value="ECO:0007669"/>
    <property type="project" value="TreeGrafter"/>
</dbReference>
<dbReference type="InterPro" id="IPR051120">
    <property type="entry name" value="ABC_AA/LPS_Transport"/>
</dbReference>
<dbReference type="GO" id="GO:0042941">
    <property type="term" value="P:D-alanine transmembrane transport"/>
    <property type="evidence" value="ECO:0007669"/>
    <property type="project" value="TreeGrafter"/>
</dbReference>
<dbReference type="GO" id="GO:1903805">
    <property type="term" value="P:L-valine import across plasma membrane"/>
    <property type="evidence" value="ECO:0007669"/>
    <property type="project" value="TreeGrafter"/>
</dbReference>
<dbReference type="Pfam" id="PF12399">
    <property type="entry name" value="BCA_ABC_TP_C"/>
    <property type="match status" value="1"/>
</dbReference>
<dbReference type="InterPro" id="IPR027417">
    <property type="entry name" value="P-loop_NTPase"/>
</dbReference>
<dbReference type="Pfam" id="PF00005">
    <property type="entry name" value="ABC_tran"/>
    <property type="match status" value="1"/>
</dbReference>
<dbReference type="InterPro" id="IPR032823">
    <property type="entry name" value="BCA_ABC_TP_C"/>
</dbReference>
<dbReference type="PANTHER" id="PTHR45772">
    <property type="entry name" value="CONSERVED COMPONENT OF ABC TRANSPORTER FOR NATURAL AMINO ACIDS-RELATED"/>
    <property type="match status" value="1"/>
</dbReference>
<name>A0A7J3VRK4_CALS0</name>
<dbReference type="GO" id="GO:0016887">
    <property type="term" value="F:ATP hydrolysis activity"/>
    <property type="evidence" value="ECO:0007669"/>
    <property type="project" value="InterPro"/>
</dbReference>